<dbReference type="PANTHER" id="PTHR18640">
    <property type="entry name" value="SOLUTE CARRIER FAMILY 10 MEMBER 7"/>
    <property type="match status" value="1"/>
</dbReference>
<feature type="transmembrane region" description="Helical" evidence="1">
    <location>
        <begin position="244"/>
        <end position="266"/>
    </location>
</feature>
<dbReference type="HOGENOM" id="CLU_039013_1_0_6"/>
<organism evidence="2 3">
    <name type="scientific">Acinetobacter baylyi (strain ATCC 33305 / BD413 / ADP1)</name>
    <dbReference type="NCBI Taxonomy" id="62977"/>
    <lineage>
        <taxon>Bacteria</taxon>
        <taxon>Pseudomonadati</taxon>
        <taxon>Pseudomonadota</taxon>
        <taxon>Gammaproteobacteria</taxon>
        <taxon>Moraxellales</taxon>
        <taxon>Moraxellaceae</taxon>
        <taxon>Acinetobacter</taxon>
    </lineage>
</organism>
<protein>
    <recommendedName>
        <fullName evidence="4">Na+-dependent transporter</fullName>
    </recommendedName>
</protein>
<evidence type="ECO:0000256" key="1">
    <source>
        <dbReference type="SAM" id="Phobius"/>
    </source>
</evidence>
<dbReference type="STRING" id="202950.GCA_001485005_00180"/>
<evidence type="ECO:0008006" key="4">
    <source>
        <dbReference type="Google" id="ProtNLM"/>
    </source>
</evidence>
<name>Q6FAA4_ACIAD</name>
<sequence>MLLVFYNLQTGCSSMLKLLALDRFTILLVCMVLLASFLPIHGHAADVFGVITNIAIAILFFLHGAKLSREAIVEGVLHWRLHSVVFAFTFIVFPVVGLLAKPVLLPLLGQELYWGFLFMCFLPSTVQSSIAFTSVAKGNVAAAVCSASFSNLIGMFITPIMVSLFIFGHSKHDYDPTSSIIQITLLLLVPFILGQLLRPYIFPLMAKVPSIVKAFDQGTILMVVYSAFSSAVVAGLWHQVGVSTLIYLVLSCSVLLTIIMVLAFYVSKLLGFSRADQIAIFFCGSKKTLASGVPMAQILFIGQPLGMIVLPIMIFHQIQLMTCGIIANYLAKQYKQENTIIRPE</sequence>
<dbReference type="PIRSF" id="PIRSF026166">
    <property type="entry name" value="UCP026166"/>
    <property type="match status" value="1"/>
</dbReference>
<feature type="transmembrane region" description="Helical" evidence="1">
    <location>
        <begin position="179"/>
        <end position="197"/>
    </location>
</feature>
<feature type="transmembrane region" description="Helical" evidence="1">
    <location>
        <begin position="278"/>
        <end position="302"/>
    </location>
</feature>
<feature type="transmembrane region" description="Helical" evidence="1">
    <location>
        <begin position="308"/>
        <end position="331"/>
    </location>
</feature>
<dbReference type="AlphaFoldDB" id="Q6FAA4"/>
<dbReference type="InterPro" id="IPR016833">
    <property type="entry name" value="Put_Na-Bile_cotransptr"/>
</dbReference>
<evidence type="ECO:0000313" key="3">
    <source>
        <dbReference type="Proteomes" id="UP000000430"/>
    </source>
</evidence>
<dbReference type="GO" id="GO:0005886">
    <property type="term" value="C:plasma membrane"/>
    <property type="evidence" value="ECO:0007669"/>
    <property type="project" value="TreeGrafter"/>
</dbReference>
<dbReference type="InterPro" id="IPR038770">
    <property type="entry name" value="Na+/solute_symporter_sf"/>
</dbReference>
<feature type="transmembrane region" description="Helical" evidence="1">
    <location>
        <begin position="47"/>
        <end position="65"/>
    </location>
</feature>
<dbReference type="Pfam" id="PF13593">
    <property type="entry name" value="SBF_like"/>
    <property type="match status" value="1"/>
</dbReference>
<keyword evidence="1" id="KW-0812">Transmembrane</keyword>
<dbReference type="Gene3D" id="1.20.1530.20">
    <property type="match status" value="1"/>
</dbReference>
<dbReference type="Proteomes" id="UP000000430">
    <property type="component" value="Chromosome"/>
</dbReference>
<evidence type="ECO:0000313" key="2">
    <source>
        <dbReference type="EMBL" id="CAG69009.1"/>
    </source>
</evidence>
<feature type="transmembrane region" description="Helical" evidence="1">
    <location>
        <begin position="140"/>
        <end position="167"/>
    </location>
</feature>
<feature type="transmembrane region" description="Helical" evidence="1">
    <location>
        <begin position="112"/>
        <end position="133"/>
    </location>
</feature>
<keyword evidence="1" id="KW-0472">Membrane</keyword>
<keyword evidence="1" id="KW-1133">Transmembrane helix</keyword>
<feature type="transmembrane region" description="Helical" evidence="1">
    <location>
        <begin position="218"/>
        <end position="238"/>
    </location>
</feature>
<proteinExistence type="predicted"/>
<feature type="transmembrane region" description="Helical" evidence="1">
    <location>
        <begin position="21"/>
        <end position="41"/>
    </location>
</feature>
<accession>Q6FAA4</accession>
<reference evidence="2 3" key="1">
    <citation type="journal article" date="2004" name="Nucleic Acids Res.">
        <title>Unique features revealed by the genome sequence of Acinetobacter sp. ADP1, a versatile and naturally transformation competent bacterium.</title>
        <authorList>
            <person name="Barbe V."/>
            <person name="Vallenet D."/>
            <person name="Fonknechten N."/>
            <person name="Kreimeyer A."/>
            <person name="Oztas S."/>
            <person name="Labarre L."/>
            <person name="Cruveiller S."/>
            <person name="Robert C."/>
            <person name="Duprat S."/>
            <person name="Wincker P."/>
            <person name="Ornston L.N."/>
            <person name="Weissenbach J."/>
            <person name="Marliere P."/>
            <person name="Cohen G.N."/>
            <person name="Medigue C."/>
        </authorList>
    </citation>
    <scope>NUCLEOTIDE SEQUENCE [LARGE SCALE GENOMIC DNA]</scope>
    <source>
        <strain evidence="3">ATCC 33305 / BD413 / ADP1</strain>
    </source>
</reference>
<feature type="transmembrane region" description="Helical" evidence="1">
    <location>
        <begin position="77"/>
        <end position="100"/>
    </location>
</feature>
<dbReference type="PANTHER" id="PTHR18640:SF5">
    <property type="entry name" value="SODIUM_BILE ACID COTRANSPORTER 7"/>
    <property type="match status" value="1"/>
</dbReference>
<gene>
    <name evidence="2" type="ordered locus">ACIAD2212</name>
</gene>
<dbReference type="KEGG" id="aci:ACIAD2212"/>
<dbReference type="eggNOG" id="COG0385">
    <property type="taxonomic scope" value="Bacteria"/>
</dbReference>
<dbReference type="EMBL" id="CR543861">
    <property type="protein sequence ID" value="CAG69009.1"/>
    <property type="molecule type" value="Genomic_DNA"/>
</dbReference>